<dbReference type="PANTHER" id="PTHR43866:SF4">
    <property type="entry name" value="MALONATE-SEMIALDEHYDE DEHYDROGENASE"/>
    <property type="match status" value="1"/>
</dbReference>
<dbReference type="GO" id="GO:0006574">
    <property type="term" value="P:L-valine catabolic process"/>
    <property type="evidence" value="ECO:0007669"/>
    <property type="project" value="TreeGrafter"/>
</dbReference>
<dbReference type="AlphaFoldDB" id="A0A0P8YEM2"/>
<name>A0A0P8YEM2_9CLOT</name>
<organism evidence="5 6">
    <name type="scientific">Oxobacter pfennigii</name>
    <dbReference type="NCBI Taxonomy" id="36849"/>
    <lineage>
        <taxon>Bacteria</taxon>
        <taxon>Bacillati</taxon>
        <taxon>Bacillota</taxon>
        <taxon>Clostridia</taxon>
        <taxon>Eubacteriales</taxon>
        <taxon>Clostridiaceae</taxon>
        <taxon>Oxobacter</taxon>
    </lineage>
</organism>
<keyword evidence="2 5" id="KW-0560">Oxidoreductase</keyword>
<dbReference type="CDD" id="cd07085">
    <property type="entry name" value="ALDH_F6_MMSDH"/>
    <property type="match status" value="1"/>
</dbReference>
<dbReference type="InterPro" id="IPR016160">
    <property type="entry name" value="Ald_DH_CS_CYS"/>
</dbReference>
<dbReference type="InterPro" id="IPR016162">
    <property type="entry name" value="Ald_DH_N"/>
</dbReference>
<dbReference type="Gene3D" id="3.40.605.10">
    <property type="entry name" value="Aldehyde Dehydrogenase, Chain A, domain 1"/>
    <property type="match status" value="1"/>
</dbReference>
<gene>
    <name evidence="5" type="primary">iolA</name>
    <name evidence="5" type="ORF">OXPF_08900</name>
</gene>
<evidence type="ECO:0000256" key="2">
    <source>
        <dbReference type="ARBA" id="ARBA00023002"/>
    </source>
</evidence>
<reference evidence="5 6" key="1">
    <citation type="submission" date="2015-09" db="EMBL/GenBank/DDBJ databases">
        <title>Genome sequence of Oxobacter pfennigii DSM 3222.</title>
        <authorList>
            <person name="Poehlein A."/>
            <person name="Bengelsdorf F.R."/>
            <person name="Schiel-Bengelsdorf B."/>
            <person name="Duerre P."/>
            <person name="Daniel R."/>
        </authorList>
    </citation>
    <scope>NUCLEOTIDE SEQUENCE [LARGE SCALE GENOMIC DNA]</scope>
    <source>
        <strain evidence="5 6">DSM 3222</strain>
    </source>
</reference>
<protein>
    <recommendedName>
        <fullName evidence="1">methylmalonate-semialdehyde dehydrogenase (CoA acylating)</fullName>
        <ecNumber evidence="1">1.2.1.27</ecNumber>
    </recommendedName>
</protein>
<dbReference type="Gene3D" id="3.40.309.10">
    <property type="entry name" value="Aldehyde Dehydrogenase, Chain A, domain 2"/>
    <property type="match status" value="1"/>
</dbReference>
<accession>A0A0P8YEM2</accession>
<dbReference type="RefSeq" id="WP_054873994.1">
    <property type="nucleotide sequence ID" value="NZ_LKET01000021.1"/>
</dbReference>
<dbReference type="GO" id="GO:0006210">
    <property type="term" value="P:thymine catabolic process"/>
    <property type="evidence" value="ECO:0007669"/>
    <property type="project" value="TreeGrafter"/>
</dbReference>
<dbReference type="SUPFAM" id="SSF53720">
    <property type="entry name" value="ALDH-like"/>
    <property type="match status" value="1"/>
</dbReference>
<proteinExistence type="predicted"/>
<dbReference type="EC" id="1.2.1.27" evidence="1"/>
<evidence type="ECO:0000313" key="6">
    <source>
        <dbReference type="Proteomes" id="UP000050326"/>
    </source>
</evidence>
<dbReference type="PANTHER" id="PTHR43866">
    <property type="entry name" value="MALONATE-SEMIALDEHYDE DEHYDROGENASE"/>
    <property type="match status" value="1"/>
</dbReference>
<dbReference type="Pfam" id="PF00171">
    <property type="entry name" value="Aldedh"/>
    <property type="match status" value="1"/>
</dbReference>
<dbReference type="InterPro" id="IPR016163">
    <property type="entry name" value="Ald_DH_C"/>
</dbReference>
<dbReference type="OrthoDB" id="9762913at2"/>
<dbReference type="InterPro" id="IPR016161">
    <property type="entry name" value="Ald_DH/histidinol_DH"/>
</dbReference>
<evidence type="ECO:0000313" key="5">
    <source>
        <dbReference type="EMBL" id="KPU45657.1"/>
    </source>
</evidence>
<keyword evidence="3" id="KW-0520">NAD</keyword>
<dbReference type="Proteomes" id="UP000050326">
    <property type="component" value="Unassembled WGS sequence"/>
</dbReference>
<dbReference type="InterPro" id="IPR010061">
    <property type="entry name" value="MeMal-semiAld_DH"/>
</dbReference>
<dbReference type="GO" id="GO:0004491">
    <property type="term" value="F:methylmalonate-semialdehyde dehydrogenase (acylating, NAD) activity"/>
    <property type="evidence" value="ECO:0007669"/>
    <property type="project" value="UniProtKB-EC"/>
</dbReference>
<feature type="domain" description="Aldehyde dehydrogenase" evidence="4">
    <location>
        <begin position="12"/>
        <end position="478"/>
    </location>
</feature>
<keyword evidence="6" id="KW-1185">Reference proteome</keyword>
<evidence type="ECO:0000256" key="3">
    <source>
        <dbReference type="ARBA" id="ARBA00023027"/>
    </source>
</evidence>
<evidence type="ECO:0000256" key="1">
    <source>
        <dbReference type="ARBA" id="ARBA00013048"/>
    </source>
</evidence>
<dbReference type="NCBIfam" id="TIGR01722">
    <property type="entry name" value="MMSDH"/>
    <property type="match status" value="1"/>
</dbReference>
<dbReference type="EMBL" id="LKET01000021">
    <property type="protein sequence ID" value="KPU45657.1"/>
    <property type="molecule type" value="Genomic_DNA"/>
</dbReference>
<dbReference type="STRING" id="36849.OXPF_08900"/>
<dbReference type="InterPro" id="IPR015590">
    <property type="entry name" value="Aldehyde_DH_dom"/>
</dbReference>
<sequence>METIKNYINGKWVDAECTSYKENFNPSTGVILSKVPISTKDETNRAIEAASTAYERWKNLSVATRCEYLFKLQHLMSENFEDLSRTVSLEQGKNLVDARAELKRTIQNLEVACGMPMLMQGEKLEGIASEIDGEVIRQPMGVFGVIVPFNFPAMVPFWFLPYAIAAGNTIVLKPSEQVPLTMQKIFKIIDQIGLPDGVVNIVNGSIDVVDAMIESPKIKGISFVGSSKIARKIAEECSKRGKRYQALGSAKNYIVVMKDAQLDKVVDSLLTSCYGCAGERCMAASVVAAVPEVYDELKAQFVEAAKKLIVGDALNPDTEMGPVISQAAKDRILGVIETGIKEGAELTLDGRDIVVSDELKKGYFIGPTIFSNVTPDMTIAKEEIFGPVVSMVKIDSLDDALEQIKNHKYGNGASIFTQNGYYARKFEMEASAGMIGINIGIPAPVAYFPFGGIKESFFGDTKAQGKDVINFFTERKIVTARFFKED</sequence>
<evidence type="ECO:0000259" key="4">
    <source>
        <dbReference type="Pfam" id="PF00171"/>
    </source>
</evidence>
<comment type="caution">
    <text evidence="5">The sequence shown here is derived from an EMBL/GenBank/DDBJ whole genome shotgun (WGS) entry which is preliminary data.</text>
</comment>
<dbReference type="PROSITE" id="PS00070">
    <property type="entry name" value="ALDEHYDE_DEHYDR_CYS"/>
    <property type="match status" value="1"/>
</dbReference>
<dbReference type="PATRIC" id="fig|36849.3.peg.949"/>
<dbReference type="FunFam" id="3.40.309.10:FF:000002">
    <property type="entry name" value="Methylmalonate-semialdehyde dehydrogenase (Acylating)"/>
    <property type="match status" value="1"/>
</dbReference>